<evidence type="ECO:0000259" key="1">
    <source>
        <dbReference type="Pfam" id="PF13718"/>
    </source>
</evidence>
<dbReference type="Pfam" id="PF13718">
    <property type="entry name" value="GNAT_acetyltr_2"/>
    <property type="match status" value="1"/>
</dbReference>
<comment type="caution">
    <text evidence="2">The sequence shown here is derived from an EMBL/GenBank/DDBJ whole genome shotgun (WGS) entry which is preliminary data.</text>
</comment>
<accession>A0AAN8WCL1</accession>
<dbReference type="PANTHER" id="PTHR10925">
    <property type="entry name" value="N-ACETYLTRANSFERASE 10"/>
    <property type="match status" value="1"/>
</dbReference>
<dbReference type="InterPro" id="IPR000182">
    <property type="entry name" value="GNAT_dom"/>
</dbReference>
<evidence type="ECO:0000313" key="3">
    <source>
        <dbReference type="Proteomes" id="UP001381693"/>
    </source>
</evidence>
<dbReference type="GO" id="GO:1904812">
    <property type="term" value="P:rRNA acetylation involved in maturation of SSU-rRNA"/>
    <property type="evidence" value="ECO:0007669"/>
    <property type="project" value="TreeGrafter"/>
</dbReference>
<dbReference type="GO" id="GO:0000049">
    <property type="term" value="F:tRNA binding"/>
    <property type="evidence" value="ECO:0007669"/>
    <property type="project" value="TreeGrafter"/>
</dbReference>
<dbReference type="GO" id="GO:1990883">
    <property type="term" value="F:18S rRNA cytidine N-acetyltransferase activity"/>
    <property type="evidence" value="ECO:0007669"/>
    <property type="project" value="TreeGrafter"/>
</dbReference>
<evidence type="ECO:0000313" key="2">
    <source>
        <dbReference type="EMBL" id="KAK7043280.1"/>
    </source>
</evidence>
<keyword evidence="3" id="KW-1185">Reference proteome</keyword>
<gene>
    <name evidence="2" type="primary">NAT10_2</name>
    <name evidence="2" type="ORF">SK128_014822</name>
</gene>
<organism evidence="2 3">
    <name type="scientific">Halocaridina rubra</name>
    <name type="common">Hawaiian red shrimp</name>
    <dbReference type="NCBI Taxonomy" id="373956"/>
    <lineage>
        <taxon>Eukaryota</taxon>
        <taxon>Metazoa</taxon>
        <taxon>Ecdysozoa</taxon>
        <taxon>Arthropoda</taxon>
        <taxon>Crustacea</taxon>
        <taxon>Multicrustacea</taxon>
        <taxon>Malacostraca</taxon>
        <taxon>Eumalacostraca</taxon>
        <taxon>Eucarida</taxon>
        <taxon>Decapoda</taxon>
        <taxon>Pleocyemata</taxon>
        <taxon>Caridea</taxon>
        <taxon>Atyoidea</taxon>
        <taxon>Atyidae</taxon>
        <taxon>Halocaridina</taxon>
    </lineage>
</organism>
<proteinExistence type="predicted"/>
<protein>
    <submittedName>
        <fullName evidence="2">N-acetyltransferase 10</fullName>
    </submittedName>
</protein>
<feature type="domain" description="N-acetyltransferase" evidence="1">
    <location>
        <begin position="1"/>
        <end position="110"/>
    </location>
</feature>
<dbReference type="Proteomes" id="UP001381693">
    <property type="component" value="Unassembled WGS sequence"/>
</dbReference>
<reference evidence="2 3" key="1">
    <citation type="submission" date="2023-11" db="EMBL/GenBank/DDBJ databases">
        <title>Halocaridina rubra genome assembly.</title>
        <authorList>
            <person name="Smith C."/>
        </authorList>
    </citation>
    <scope>NUCLEOTIDE SEQUENCE [LARGE SCALE GENOMIC DNA]</scope>
    <source>
        <strain evidence="2">EP-1</strain>
        <tissue evidence="2">Whole</tissue>
    </source>
</reference>
<dbReference type="Gene3D" id="3.40.630.30">
    <property type="match status" value="1"/>
</dbReference>
<dbReference type="EMBL" id="JAXCGZ010021833">
    <property type="protein sequence ID" value="KAK7043280.1"/>
    <property type="molecule type" value="Genomic_DNA"/>
</dbReference>
<dbReference type="GO" id="GO:0005730">
    <property type="term" value="C:nucleolus"/>
    <property type="evidence" value="ECO:0007669"/>
    <property type="project" value="TreeGrafter"/>
</dbReference>
<dbReference type="PANTHER" id="PTHR10925:SF5">
    <property type="entry name" value="RNA CYTIDINE ACETYLTRANSFERASE"/>
    <property type="match status" value="1"/>
</dbReference>
<name>A0AAN8WCL1_HALRR</name>
<dbReference type="InterPro" id="IPR032672">
    <property type="entry name" value="TmcA/NAT10/Kre33"/>
</dbReference>
<dbReference type="GO" id="GO:0030686">
    <property type="term" value="C:90S preribosome"/>
    <property type="evidence" value="ECO:0007669"/>
    <property type="project" value="TreeGrafter"/>
</dbReference>
<sequence length="122" mass="13373">MGLLVSSHYRNTPDDLQMLSDAPAHHLFVLLPPQEGKKHDALPFVISVIQVALEGKVSKESVVSALLLGEKPSGDLVPWTVSNQFQNHDFPQLSGARIIRIATHPQLQGVSFTVCLPFGHFI</sequence>
<dbReference type="AlphaFoldDB" id="A0AAN8WCL1"/>